<dbReference type="EMBL" id="BSYO01000025">
    <property type="protein sequence ID" value="GMH22891.1"/>
    <property type="molecule type" value="Genomic_DNA"/>
</dbReference>
<evidence type="ECO:0000313" key="3">
    <source>
        <dbReference type="Proteomes" id="UP001279734"/>
    </source>
</evidence>
<feature type="compositionally biased region" description="Polar residues" evidence="1">
    <location>
        <begin position="135"/>
        <end position="150"/>
    </location>
</feature>
<feature type="region of interest" description="Disordered" evidence="1">
    <location>
        <begin position="69"/>
        <end position="153"/>
    </location>
</feature>
<dbReference type="Proteomes" id="UP001279734">
    <property type="component" value="Unassembled WGS sequence"/>
</dbReference>
<evidence type="ECO:0000313" key="2">
    <source>
        <dbReference type="EMBL" id="GMH22891.1"/>
    </source>
</evidence>
<proteinExistence type="predicted"/>
<evidence type="ECO:0000256" key="1">
    <source>
        <dbReference type="SAM" id="MobiDB-lite"/>
    </source>
</evidence>
<protein>
    <submittedName>
        <fullName evidence="2">Uncharacterized protein</fullName>
    </submittedName>
</protein>
<reference evidence="2" key="1">
    <citation type="submission" date="2023-05" db="EMBL/GenBank/DDBJ databases">
        <title>Nepenthes gracilis genome sequencing.</title>
        <authorList>
            <person name="Fukushima K."/>
        </authorList>
    </citation>
    <scope>NUCLEOTIDE SEQUENCE</scope>
    <source>
        <strain evidence="2">SING2019-196</strain>
    </source>
</reference>
<gene>
    <name evidence="2" type="ORF">Nepgr_024734</name>
</gene>
<name>A0AAD3Y0T5_NEPGR</name>
<feature type="compositionally biased region" description="Basic and acidic residues" evidence="1">
    <location>
        <begin position="101"/>
        <end position="111"/>
    </location>
</feature>
<dbReference type="AlphaFoldDB" id="A0AAD3Y0T5"/>
<comment type="caution">
    <text evidence="2">The sequence shown here is derived from an EMBL/GenBank/DDBJ whole genome shotgun (WGS) entry which is preliminary data.</text>
</comment>
<feature type="compositionally biased region" description="Polar residues" evidence="1">
    <location>
        <begin position="74"/>
        <end position="94"/>
    </location>
</feature>
<accession>A0AAD3Y0T5</accession>
<sequence length="186" mass="21086">MQERLIKDTNRVYKSMTVCSRLHAKKGGPASLQRSQPPAECKVVSAEGSQNSTTTTFVVLRQIQWLGSKKKQAASPQNEPTIRPHQTNPNQTPMDTPISISRDDTSPKKSDVPSQQRLWTHLNRYSRAKSEKGCSSRTPKTRTNVSSKTKNGYHPYLRRTYHSSKQAAYEISHITTMLKSAWWTTI</sequence>
<organism evidence="2 3">
    <name type="scientific">Nepenthes gracilis</name>
    <name type="common">Slender pitcher plant</name>
    <dbReference type="NCBI Taxonomy" id="150966"/>
    <lineage>
        <taxon>Eukaryota</taxon>
        <taxon>Viridiplantae</taxon>
        <taxon>Streptophyta</taxon>
        <taxon>Embryophyta</taxon>
        <taxon>Tracheophyta</taxon>
        <taxon>Spermatophyta</taxon>
        <taxon>Magnoliopsida</taxon>
        <taxon>eudicotyledons</taxon>
        <taxon>Gunneridae</taxon>
        <taxon>Pentapetalae</taxon>
        <taxon>Caryophyllales</taxon>
        <taxon>Nepenthaceae</taxon>
        <taxon>Nepenthes</taxon>
    </lineage>
</organism>
<keyword evidence="3" id="KW-1185">Reference proteome</keyword>